<sequence>MDNCKRFPTPQVKGNLPKPGNPEVEPVCVNSDPDIDYRQIVGSLQYLAQRSCPDIANAVRTLGKYLNCFTHEHHVLAKRVLRYLCGTTDYGLVWTRSDKPELRVAAFVDAWRFPKKEIQVVAHADADLGNEKNDRRSVTGFVLQLEGYTFTYSIRKQRLTTDDTCSSEFVAASECSTMIMWTHNICKELGVRRKRTILYDDNQGAIADIKANTGDYKVKSIDLKYHKVRDYFERGEFDLEHCPSEDNVADILTKPLGPTQFRKLRQLLNVMPVPADGAESGADTN</sequence>
<dbReference type="Proteomes" id="UP001165121">
    <property type="component" value="Unassembled WGS sequence"/>
</dbReference>
<dbReference type="PANTHER" id="PTHR11439">
    <property type="entry name" value="GAG-POL-RELATED RETROTRANSPOSON"/>
    <property type="match status" value="1"/>
</dbReference>
<dbReference type="EMBL" id="BSXT01006053">
    <property type="protein sequence ID" value="GMF61852.1"/>
    <property type="molecule type" value="Genomic_DNA"/>
</dbReference>
<gene>
    <name evidence="2" type="ORF">Pfra01_002694200</name>
</gene>
<dbReference type="CDD" id="cd09272">
    <property type="entry name" value="RNase_HI_RT_Ty1"/>
    <property type="match status" value="1"/>
</dbReference>
<comment type="caution">
    <text evidence="2">The sequence shown here is derived from an EMBL/GenBank/DDBJ whole genome shotgun (WGS) entry which is preliminary data.</text>
</comment>
<feature type="region of interest" description="Disordered" evidence="1">
    <location>
        <begin position="1"/>
        <end position="23"/>
    </location>
</feature>
<dbReference type="AlphaFoldDB" id="A0A9W6YFX3"/>
<accession>A0A9W6YFX3</accession>
<evidence type="ECO:0000256" key="1">
    <source>
        <dbReference type="SAM" id="MobiDB-lite"/>
    </source>
</evidence>
<reference evidence="2" key="1">
    <citation type="submission" date="2023-04" db="EMBL/GenBank/DDBJ databases">
        <title>Phytophthora fragariaefolia NBRC 109709.</title>
        <authorList>
            <person name="Ichikawa N."/>
            <person name="Sato H."/>
            <person name="Tonouchi N."/>
        </authorList>
    </citation>
    <scope>NUCLEOTIDE SEQUENCE</scope>
    <source>
        <strain evidence="2">NBRC 109709</strain>
    </source>
</reference>
<proteinExistence type="predicted"/>
<organism evidence="2 3">
    <name type="scientific">Phytophthora fragariaefolia</name>
    <dbReference type="NCBI Taxonomy" id="1490495"/>
    <lineage>
        <taxon>Eukaryota</taxon>
        <taxon>Sar</taxon>
        <taxon>Stramenopiles</taxon>
        <taxon>Oomycota</taxon>
        <taxon>Peronosporomycetes</taxon>
        <taxon>Peronosporales</taxon>
        <taxon>Peronosporaceae</taxon>
        <taxon>Phytophthora</taxon>
    </lineage>
</organism>
<name>A0A9W6YFX3_9STRA</name>
<dbReference type="PANTHER" id="PTHR11439:SF483">
    <property type="entry name" value="PEPTIDE SYNTHASE GLIP-LIKE, PUTATIVE (AFU_ORTHOLOGUE AFUA_3G12920)-RELATED"/>
    <property type="match status" value="1"/>
</dbReference>
<evidence type="ECO:0000313" key="3">
    <source>
        <dbReference type="Proteomes" id="UP001165121"/>
    </source>
</evidence>
<keyword evidence="3" id="KW-1185">Reference proteome</keyword>
<evidence type="ECO:0000313" key="2">
    <source>
        <dbReference type="EMBL" id="GMF61852.1"/>
    </source>
</evidence>
<dbReference type="OrthoDB" id="118260at2759"/>
<protein>
    <submittedName>
        <fullName evidence="2">Unnamed protein product</fullName>
    </submittedName>
</protein>